<dbReference type="SUPFAM" id="SSF56655">
    <property type="entry name" value="Carbohydrate phosphatase"/>
    <property type="match status" value="1"/>
</dbReference>
<dbReference type="PRINTS" id="PR00377">
    <property type="entry name" value="IMPHPHTASES"/>
</dbReference>
<dbReference type="InterPro" id="IPR000760">
    <property type="entry name" value="Inositol_monophosphatase-like"/>
</dbReference>
<dbReference type="EMBL" id="CAFBLQ010000077">
    <property type="protein sequence ID" value="CAB4872794.1"/>
    <property type="molecule type" value="Genomic_DNA"/>
</dbReference>
<gene>
    <name evidence="4" type="ORF">UFOPK3423_00836</name>
</gene>
<protein>
    <recommendedName>
        <fullName evidence="3">inositol-phosphate phosphatase</fullName>
        <ecNumber evidence="3">3.1.3.25</ecNumber>
    </recommendedName>
</protein>
<dbReference type="CDD" id="cd01639">
    <property type="entry name" value="IMPase"/>
    <property type="match status" value="1"/>
</dbReference>
<organism evidence="4">
    <name type="scientific">freshwater metagenome</name>
    <dbReference type="NCBI Taxonomy" id="449393"/>
    <lineage>
        <taxon>unclassified sequences</taxon>
        <taxon>metagenomes</taxon>
        <taxon>ecological metagenomes</taxon>
    </lineage>
</organism>
<dbReference type="GO" id="GO:0008934">
    <property type="term" value="F:inositol monophosphate 1-phosphatase activity"/>
    <property type="evidence" value="ECO:0007669"/>
    <property type="project" value="InterPro"/>
</dbReference>
<evidence type="ECO:0000256" key="3">
    <source>
        <dbReference type="ARBA" id="ARBA00013106"/>
    </source>
</evidence>
<proteinExistence type="predicted"/>
<evidence type="ECO:0000256" key="1">
    <source>
        <dbReference type="ARBA" id="ARBA00001033"/>
    </source>
</evidence>
<sequence>MSEQRHALLAVAEEAADVAAAILLRHAARGGAEAVHSKSTPTDLVSAADLEAEAAIRAVLAQRRPDDAILGEEGDDTAGTSGLRWIVDPLDGTVNFLFGIPQWGVSVACEGLVGVILDPTRGERFTVIEGGPAHLDGRELRASQATDLGHVMLATGFGYDTEVRRAQGAKLARVIPHVRDIRRLGSAALDLAWTAAGRFDAYYEYGVQAWDTAAGVLLCRAAGLEVRELSPEGPLDRGGILVAPPAVIDDLAALLA</sequence>
<dbReference type="EC" id="3.1.3.25" evidence="3"/>
<evidence type="ECO:0000313" key="4">
    <source>
        <dbReference type="EMBL" id="CAB4872794.1"/>
    </source>
</evidence>
<comment type="cofactor">
    <cofactor evidence="2">
        <name>Mg(2+)</name>
        <dbReference type="ChEBI" id="CHEBI:18420"/>
    </cofactor>
</comment>
<dbReference type="PANTHER" id="PTHR20854">
    <property type="entry name" value="INOSITOL MONOPHOSPHATASE"/>
    <property type="match status" value="1"/>
</dbReference>
<dbReference type="Gene3D" id="3.30.540.10">
    <property type="entry name" value="Fructose-1,6-Bisphosphatase, subunit A, domain 1"/>
    <property type="match status" value="1"/>
</dbReference>
<evidence type="ECO:0000256" key="2">
    <source>
        <dbReference type="ARBA" id="ARBA00001946"/>
    </source>
</evidence>
<dbReference type="Gene3D" id="3.40.190.80">
    <property type="match status" value="1"/>
</dbReference>
<dbReference type="GO" id="GO:0006020">
    <property type="term" value="P:inositol metabolic process"/>
    <property type="evidence" value="ECO:0007669"/>
    <property type="project" value="TreeGrafter"/>
</dbReference>
<dbReference type="GO" id="GO:0007165">
    <property type="term" value="P:signal transduction"/>
    <property type="evidence" value="ECO:0007669"/>
    <property type="project" value="TreeGrafter"/>
</dbReference>
<accession>A0A6J7DW73</accession>
<dbReference type="InterPro" id="IPR033942">
    <property type="entry name" value="IMPase"/>
</dbReference>
<reference evidence="4" key="1">
    <citation type="submission" date="2020-05" db="EMBL/GenBank/DDBJ databases">
        <authorList>
            <person name="Chiriac C."/>
            <person name="Salcher M."/>
            <person name="Ghai R."/>
            <person name="Kavagutti S V."/>
        </authorList>
    </citation>
    <scope>NUCLEOTIDE SEQUENCE</scope>
</reference>
<name>A0A6J7DW73_9ZZZZ</name>
<comment type="catalytic activity">
    <reaction evidence="1">
        <text>a myo-inositol phosphate + H2O = myo-inositol + phosphate</text>
        <dbReference type="Rhea" id="RHEA:24056"/>
        <dbReference type="ChEBI" id="CHEBI:15377"/>
        <dbReference type="ChEBI" id="CHEBI:17268"/>
        <dbReference type="ChEBI" id="CHEBI:43474"/>
        <dbReference type="ChEBI" id="CHEBI:84139"/>
        <dbReference type="EC" id="3.1.3.25"/>
    </reaction>
</comment>
<dbReference type="Pfam" id="PF00459">
    <property type="entry name" value="Inositol_P"/>
    <property type="match status" value="1"/>
</dbReference>
<dbReference type="AlphaFoldDB" id="A0A6J7DW73"/>
<dbReference type="PANTHER" id="PTHR20854:SF4">
    <property type="entry name" value="INOSITOL-1-MONOPHOSPHATASE-RELATED"/>
    <property type="match status" value="1"/>
</dbReference>